<accession>A0A1G9SI42</accession>
<proteinExistence type="inferred from homology"/>
<evidence type="ECO:0000256" key="3">
    <source>
        <dbReference type="ARBA" id="ARBA00022729"/>
    </source>
</evidence>
<keyword evidence="3 5" id="KW-0732">Signal</keyword>
<evidence type="ECO:0000259" key="6">
    <source>
        <dbReference type="Pfam" id="PF13458"/>
    </source>
</evidence>
<dbReference type="PRINTS" id="PR00337">
    <property type="entry name" value="LEUILEVALBP"/>
</dbReference>
<dbReference type="InterPro" id="IPR000709">
    <property type="entry name" value="Leu_Ile_Val-bd"/>
</dbReference>
<keyword evidence="8" id="KW-1185">Reference proteome</keyword>
<dbReference type="CDD" id="cd06347">
    <property type="entry name" value="PBP1_ABC_LivK_ligand_binding-like"/>
    <property type="match status" value="1"/>
</dbReference>
<feature type="signal peptide" evidence="5">
    <location>
        <begin position="1"/>
        <end position="20"/>
    </location>
</feature>
<evidence type="ECO:0000313" key="8">
    <source>
        <dbReference type="Proteomes" id="UP000199309"/>
    </source>
</evidence>
<dbReference type="EMBL" id="FNHQ01000005">
    <property type="protein sequence ID" value="SDM34980.1"/>
    <property type="molecule type" value="Genomic_DNA"/>
</dbReference>
<dbReference type="PROSITE" id="PS51257">
    <property type="entry name" value="PROKAR_LIPOPROTEIN"/>
    <property type="match status" value="1"/>
</dbReference>
<keyword evidence="4" id="KW-0029">Amino-acid transport</keyword>
<dbReference type="Proteomes" id="UP000199309">
    <property type="component" value="Unassembled WGS sequence"/>
</dbReference>
<evidence type="ECO:0000313" key="7">
    <source>
        <dbReference type="EMBL" id="SDM34980.1"/>
    </source>
</evidence>
<evidence type="ECO:0000256" key="1">
    <source>
        <dbReference type="ARBA" id="ARBA00010062"/>
    </source>
</evidence>
<keyword evidence="2" id="KW-0813">Transport</keyword>
<name>A0A1G9SI42_9FIRM</name>
<dbReference type="PANTHER" id="PTHR30483:SF6">
    <property type="entry name" value="PERIPLASMIC BINDING PROTEIN OF ABC TRANSPORTER FOR NATURAL AMINO ACIDS"/>
    <property type="match status" value="1"/>
</dbReference>
<comment type="similarity">
    <text evidence="1">Belongs to the leucine-binding protein family.</text>
</comment>
<dbReference type="InterPro" id="IPR028082">
    <property type="entry name" value="Peripla_BP_I"/>
</dbReference>
<dbReference type="AlphaFoldDB" id="A0A1G9SI42"/>
<evidence type="ECO:0000256" key="2">
    <source>
        <dbReference type="ARBA" id="ARBA00022448"/>
    </source>
</evidence>
<gene>
    <name evidence="7" type="ORF">SAMN05660299_00729</name>
</gene>
<sequence>MKKFKLSKCVLTAITILSMAAILTGCGGSEGKKADTIKLGANLELTGNSASYGASAKNGIEMAVKEINDNGGLLGKKVEVDFADNRSEATEAANAMQKLLDDKVDLIIGPDTSSGVLACVSTADKEKIPLLTPFGTNPDITVDPATKQVRPYVFRAAFIDTFQGKVMATFVTNQLHAKTAAVYVDNSSDYSKGLQKFFVEEFQKSGGNVVASEAYLQKDTDFKAALTKIKASNPDVIFVPGYYQEVGMIIKQAREMGITQPIVGGDGWDSSKLAEIAGAANLENCYFANHYSADDTSEKVKTFVANYQKAYNQKADAPAALAYDSVMIVAKAIKDANSIDKDKVREALGKIKDFDVVSGKITFNEFHDPVKSAVILTFKGGQQAFVTKIAP</sequence>
<evidence type="ECO:0000256" key="4">
    <source>
        <dbReference type="ARBA" id="ARBA00022970"/>
    </source>
</evidence>
<dbReference type="PANTHER" id="PTHR30483">
    <property type="entry name" value="LEUCINE-SPECIFIC-BINDING PROTEIN"/>
    <property type="match status" value="1"/>
</dbReference>
<dbReference type="RefSeq" id="WP_091648230.1">
    <property type="nucleotide sequence ID" value="NZ_FNHQ01000005.1"/>
</dbReference>
<feature type="chain" id="PRO_5039009915" evidence="5">
    <location>
        <begin position="21"/>
        <end position="391"/>
    </location>
</feature>
<dbReference type="InterPro" id="IPR028081">
    <property type="entry name" value="Leu-bd"/>
</dbReference>
<dbReference type="STRING" id="349095.SAMN05660299_00729"/>
<protein>
    <submittedName>
        <fullName evidence="7">Amino acid/amide ABC transporter substrate-binding protein, HAAT family (TC 3.A.1.4.-)</fullName>
    </submittedName>
</protein>
<dbReference type="Gene3D" id="3.40.50.2300">
    <property type="match status" value="2"/>
</dbReference>
<feature type="domain" description="Leucine-binding protein" evidence="6">
    <location>
        <begin position="36"/>
        <end position="381"/>
    </location>
</feature>
<dbReference type="OrthoDB" id="9783240at2"/>
<evidence type="ECO:0000256" key="5">
    <source>
        <dbReference type="SAM" id="SignalP"/>
    </source>
</evidence>
<dbReference type="SUPFAM" id="SSF53822">
    <property type="entry name" value="Periplasmic binding protein-like I"/>
    <property type="match status" value="1"/>
</dbReference>
<dbReference type="InterPro" id="IPR051010">
    <property type="entry name" value="BCAA_transport"/>
</dbReference>
<organism evidence="7 8">
    <name type="scientific">Megasphaera paucivorans</name>
    <dbReference type="NCBI Taxonomy" id="349095"/>
    <lineage>
        <taxon>Bacteria</taxon>
        <taxon>Bacillati</taxon>
        <taxon>Bacillota</taxon>
        <taxon>Negativicutes</taxon>
        <taxon>Veillonellales</taxon>
        <taxon>Veillonellaceae</taxon>
        <taxon>Megasphaera</taxon>
    </lineage>
</organism>
<reference evidence="7 8" key="1">
    <citation type="submission" date="2016-10" db="EMBL/GenBank/DDBJ databases">
        <authorList>
            <person name="de Groot N.N."/>
        </authorList>
    </citation>
    <scope>NUCLEOTIDE SEQUENCE [LARGE SCALE GENOMIC DNA]</scope>
    <source>
        <strain evidence="7 8">DSM 16981</strain>
    </source>
</reference>
<dbReference type="GO" id="GO:0006865">
    <property type="term" value="P:amino acid transport"/>
    <property type="evidence" value="ECO:0007669"/>
    <property type="project" value="UniProtKB-KW"/>
</dbReference>
<dbReference type="Pfam" id="PF13458">
    <property type="entry name" value="Peripla_BP_6"/>
    <property type="match status" value="1"/>
</dbReference>